<comment type="caution">
    <text evidence="2">The sequence shown here is derived from an EMBL/GenBank/DDBJ whole genome shotgun (WGS) entry which is preliminary data.</text>
</comment>
<keyword evidence="1" id="KW-0812">Transmembrane</keyword>
<reference evidence="2" key="1">
    <citation type="submission" date="2022-04" db="EMBL/GenBank/DDBJ databases">
        <title>Lysobacter sp. CAU 1642 isolated from sea sand.</title>
        <authorList>
            <person name="Kim W."/>
        </authorList>
    </citation>
    <scope>NUCLEOTIDE SEQUENCE</scope>
    <source>
        <strain evidence="2">CAU 1642</strain>
    </source>
</reference>
<keyword evidence="1" id="KW-1133">Transmembrane helix</keyword>
<keyword evidence="1" id="KW-0472">Membrane</keyword>
<proteinExistence type="predicted"/>
<feature type="transmembrane region" description="Helical" evidence="1">
    <location>
        <begin position="37"/>
        <end position="58"/>
    </location>
</feature>
<sequence>MSLMYSALSAMEGEGTQPAPASADRPGTRFNGRGQRLVMAAVLLLLLIAGLGVAWMLLRGEATPMAANGSVQAAPAQPVAAVQAQPASAPAAALVVPSQRPGIEPPVAVAEDVPAPPAALVDAGQSPSEPGSVVDTGALSVGRAPVVAETGAEPDQQAVAGVAEAADEAAPAPATAEGELHFVVHPRGETAQPAPSPARLAASAPDPAAVQRWVSELESAIAVDDREAGRAALEALEGLLASESLTLQRYQAWWAMSGGQDTLAYQRYQRIAERLPGDQNANLNLALLDWRAGRLDSARERIGLLRLRHADSALVERHWRAMNEQER</sequence>
<evidence type="ECO:0000313" key="3">
    <source>
        <dbReference type="Proteomes" id="UP001431449"/>
    </source>
</evidence>
<protein>
    <recommendedName>
        <fullName evidence="4">MSHA biogenesis protein MshN</fullName>
    </recommendedName>
</protein>
<name>A0ABT0GI01_9GAMM</name>
<gene>
    <name evidence="2" type="ORF">M0G41_08910</name>
</gene>
<evidence type="ECO:0000256" key="1">
    <source>
        <dbReference type="SAM" id="Phobius"/>
    </source>
</evidence>
<accession>A0ABT0GI01</accession>
<organism evidence="2 3">
    <name type="scientific">Pseudomarimonas salicorniae</name>
    <dbReference type="NCBI Taxonomy" id="2933270"/>
    <lineage>
        <taxon>Bacteria</taxon>
        <taxon>Pseudomonadati</taxon>
        <taxon>Pseudomonadota</taxon>
        <taxon>Gammaproteobacteria</taxon>
        <taxon>Lysobacterales</taxon>
        <taxon>Lysobacteraceae</taxon>
        <taxon>Pseudomarimonas</taxon>
    </lineage>
</organism>
<keyword evidence="3" id="KW-1185">Reference proteome</keyword>
<evidence type="ECO:0000313" key="2">
    <source>
        <dbReference type="EMBL" id="MCK7593789.1"/>
    </source>
</evidence>
<evidence type="ECO:0008006" key="4">
    <source>
        <dbReference type="Google" id="ProtNLM"/>
    </source>
</evidence>
<dbReference type="RefSeq" id="WP_248208139.1">
    <property type="nucleotide sequence ID" value="NZ_JALNMH010000006.1"/>
</dbReference>
<dbReference type="Proteomes" id="UP001431449">
    <property type="component" value="Unassembled WGS sequence"/>
</dbReference>
<dbReference type="EMBL" id="JALNMH010000006">
    <property type="protein sequence ID" value="MCK7593789.1"/>
    <property type="molecule type" value="Genomic_DNA"/>
</dbReference>